<keyword evidence="5 6" id="KW-0472">Membrane</keyword>
<sequence>MERVRLWSERFQLFFLNNRFVIFLLVLFLISINIFMLSKIPYVFTPLIVLVKTVILPIILSGILFYLFNPLVDFLERHKVKRIYSIILLYILIIGILVLIISLVIPVIKSQILELIGNIPTLYDQATVQIQKWLGSDVFQQIQQSLNVNPQELLKTLSARGEALFSSGFSGFASTFSGIGGFLGTLTEVILSIVTVPFILFYLLKDGKKLPAYILQFIPVNLRGQTSEVMSEMNNKISSYIRGQIIVSFCIGILLYIGYNIIGLDYALVLAIIASFTSIVPYLGPAIAITPALIVALVTSPVMLLKMVVVWTVVQLIEGKLISPQIMGKSLKVHPITIIFVILTAGNLFGVVGILLAVPGYAVLKVVITHLFEWLKKSSHLYEAKKASEKPIEVEPKKV</sequence>
<evidence type="ECO:0000256" key="3">
    <source>
        <dbReference type="ARBA" id="ARBA00022692"/>
    </source>
</evidence>
<keyword evidence="4 6" id="KW-1133">Transmembrane helix</keyword>
<keyword evidence="8" id="KW-1185">Reference proteome</keyword>
<feature type="transmembrane region" description="Helical" evidence="6">
    <location>
        <begin position="265"/>
        <end position="284"/>
    </location>
</feature>
<name>A0ABW4RQG9_9BACL</name>
<comment type="similarity">
    <text evidence="2">Belongs to the autoinducer-2 exporter (AI-2E) (TC 2.A.86) family.</text>
</comment>
<feature type="transmembrane region" description="Helical" evidence="6">
    <location>
        <begin position="179"/>
        <end position="204"/>
    </location>
</feature>
<dbReference type="PANTHER" id="PTHR21716:SF69">
    <property type="entry name" value="TRANSPORT PROTEIN YUBA-RELATED"/>
    <property type="match status" value="1"/>
</dbReference>
<dbReference type="InterPro" id="IPR002549">
    <property type="entry name" value="AI-2E-like"/>
</dbReference>
<feature type="transmembrane region" description="Helical" evidence="6">
    <location>
        <begin position="240"/>
        <end position="259"/>
    </location>
</feature>
<comment type="caution">
    <text evidence="7">The sequence shown here is derived from an EMBL/GenBank/DDBJ whole genome shotgun (WGS) entry which is preliminary data.</text>
</comment>
<reference evidence="8" key="1">
    <citation type="journal article" date="2019" name="Int. J. Syst. Evol. Microbiol.">
        <title>The Global Catalogue of Microorganisms (GCM) 10K type strain sequencing project: providing services to taxonomists for standard genome sequencing and annotation.</title>
        <authorList>
            <consortium name="The Broad Institute Genomics Platform"/>
            <consortium name="The Broad Institute Genome Sequencing Center for Infectious Disease"/>
            <person name="Wu L."/>
            <person name="Ma J."/>
        </authorList>
    </citation>
    <scope>NUCLEOTIDE SEQUENCE [LARGE SCALE GENOMIC DNA]</scope>
    <source>
        <strain evidence="8">CCUG 54950</strain>
    </source>
</reference>
<comment type="subcellular location">
    <subcellularLocation>
        <location evidence="1">Membrane</location>
        <topology evidence="1">Multi-pass membrane protein</topology>
    </subcellularLocation>
</comment>
<dbReference type="Proteomes" id="UP001597233">
    <property type="component" value="Unassembled WGS sequence"/>
</dbReference>
<proteinExistence type="inferred from homology"/>
<evidence type="ECO:0000256" key="5">
    <source>
        <dbReference type="ARBA" id="ARBA00023136"/>
    </source>
</evidence>
<evidence type="ECO:0000256" key="4">
    <source>
        <dbReference type="ARBA" id="ARBA00022989"/>
    </source>
</evidence>
<dbReference type="PANTHER" id="PTHR21716">
    <property type="entry name" value="TRANSMEMBRANE PROTEIN"/>
    <property type="match status" value="1"/>
</dbReference>
<protein>
    <submittedName>
        <fullName evidence="7">AI-2E family transporter</fullName>
    </submittedName>
</protein>
<evidence type="ECO:0000256" key="2">
    <source>
        <dbReference type="ARBA" id="ARBA00009773"/>
    </source>
</evidence>
<dbReference type="RefSeq" id="WP_347323020.1">
    <property type="nucleotide sequence ID" value="NZ_JBCGUH010000001.1"/>
</dbReference>
<evidence type="ECO:0000256" key="1">
    <source>
        <dbReference type="ARBA" id="ARBA00004141"/>
    </source>
</evidence>
<feature type="transmembrane region" description="Helical" evidence="6">
    <location>
        <begin position="337"/>
        <end position="364"/>
    </location>
</feature>
<gene>
    <name evidence="7" type="ORF">ACFSC9_22670</name>
</gene>
<feature type="transmembrane region" description="Helical" evidence="6">
    <location>
        <begin position="291"/>
        <end position="317"/>
    </location>
</feature>
<evidence type="ECO:0000256" key="6">
    <source>
        <dbReference type="SAM" id="Phobius"/>
    </source>
</evidence>
<evidence type="ECO:0000313" key="8">
    <source>
        <dbReference type="Proteomes" id="UP001597233"/>
    </source>
</evidence>
<evidence type="ECO:0000313" key="7">
    <source>
        <dbReference type="EMBL" id="MFD1888294.1"/>
    </source>
</evidence>
<keyword evidence="3 6" id="KW-0812">Transmembrane</keyword>
<dbReference type="EMBL" id="JBHUEH010000032">
    <property type="protein sequence ID" value="MFD1888294.1"/>
    <property type="molecule type" value="Genomic_DNA"/>
</dbReference>
<accession>A0ABW4RQG9</accession>
<dbReference type="Pfam" id="PF01594">
    <property type="entry name" value="AI-2E_transport"/>
    <property type="match status" value="1"/>
</dbReference>
<feature type="transmembrane region" description="Helical" evidence="6">
    <location>
        <begin position="43"/>
        <end position="67"/>
    </location>
</feature>
<feature type="transmembrane region" description="Helical" evidence="6">
    <location>
        <begin position="87"/>
        <end position="108"/>
    </location>
</feature>
<organism evidence="7 8">
    <name type="scientific">Paenibacillus wenxiniae</name>
    <dbReference type="NCBI Taxonomy" id="1636843"/>
    <lineage>
        <taxon>Bacteria</taxon>
        <taxon>Bacillati</taxon>
        <taxon>Bacillota</taxon>
        <taxon>Bacilli</taxon>
        <taxon>Bacillales</taxon>
        <taxon>Paenibacillaceae</taxon>
        <taxon>Paenibacillus</taxon>
    </lineage>
</organism>
<feature type="transmembrane region" description="Helical" evidence="6">
    <location>
        <begin position="20"/>
        <end position="37"/>
    </location>
</feature>